<dbReference type="Pfam" id="PF00656">
    <property type="entry name" value="Peptidase_C14"/>
    <property type="match status" value="1"/>
</dbReference>
<comment type="caution">
    <text evidence="7">The sequence shown here is derived from an EMBL/GenBank/DDBJ whole genome shotgun (WGS) entry which is preliminary data.</text>
</comment>
<evidence type="ECO:0000256" key="5">
    <source>
        <dbReference type="SAM" id="MobiDB-lite"/>
    </source>
</evidence>
<evidence type="ECO:0000256" key="3">
    <source>
        <dbReference type="ARBA" id="ARBA00022807"/>
    </source>
</evidence>
<organism evidence="7 8">
    <name type="scientific">Exophiala mesophila</name>
    <name type="common">Black yeast-like fungus</name>
    <dbReference type="NCBI Taxonomy" id="212818"/>
    <lineage>
        <taxon>Eukaryota</taxon>
        <taxon>Fungi</taxon>
        <taxon>Dikarya</taxon>
        <taxon>Ascomycota</taxon>
        <taxon>Pezizomycotina</taxon>
        <taxon>Eurotiomycetes</taxon>
        <taxon>Chaetothyriomycetidae</taxon>
        <taxon>Chaetothyriales</taxon>
        <taxon>Herpotrichiellaceae</taxon>
        <taxon>Exophiala</taxon>
    </lineage>
</organism>
<dbReference type="AlphaFoldDB" id="A0A438NI78"/>
<dbReference type="PANTHER" id="PTHR48104">
    <property type="entry name" value="METACASPASE-4"/>
    <property type="match status" value="1"/>
</dbReference>
<protein>
    <submittedName>
        <fullName evidence="7">Metacaspase-1A</fullName>
    </submittedName>
</protein>
<evidence type="ECO:0000313" key="8">
    <source>
        <dbReference type="Proteomes" id="UP000288859"/>
    </source>
</evidence>
<gene>
    <name evidence="7" type="ORF">B0A52_00779</name>
</gene>
<dbReference type="InterPro" id="IPR011600">
    <property type="entry name" value="Pept_C14_caspase"/>
</dbReference>
<dbReference type="Gene3D" id="3.40.50.12660">
    <property type="match status" value="1"/>
</dbReference>
<dbReference type="GO" id="GO:0006508">
    <property type="term" value="P:proteolysis"/>
    <property type="evidence" value="ECO:0007669"/>
    <property type="project" value="InterPro"/>
</dbReference>
<keyword evidence="2" id="KW-0053">Apoptosis</keyword>
<dbReference type="PANTHER" id="PTHR48104:SF30">
    <property type="entry name" value="METACASPASE-1"/>
    <property type="match status" value="1"/>
</dbReference>
<feature type="region of interest" description="Disordered" evidence="5">
    <location>
        <begin position="1"/>
        <end position="150"/>
    </location>
</feature>
<feature type="compositionally biased region" description="Pro residues" evidence="5">
    <location>
        <begin position="97"/>
        <end position="111"/>
    </location>
</feature>
<evidence type="ECO:0000256" key="2">
    <source>
        <dbReference type="ARBA" id="ARBA00022703"/>
    </source>
</evidence>
<sequence length="457" mass="49068">MSFYPGQGGYGAQQHHGGGGGYGYPPQSHSPVPGYPPQGYNQGGYPPQSFSPQPPYGQQQYGSAPQGYGAPPPQQVAPYGYNNPPPPQQGGYGGYGAPPPQPNGYPGPRPGMPSGNSGYQQQRPGGGGSSSSGGPLPPPTAPQQFGHGAPSNYNFQYSNCTGKRKALLIGINYFGQRGQLRGCINDVKNMSTYLNQNFGYAREDMVTLTDDQQNPMSQPTKANILRAMHWLVKDARPNDSLFFHYSGHGGQTPDLDGDEEDGYDEVIYPVDFRSAGHIVDDEMHRIMVMSLQPGVRLTAIFDSCHSGSALDLPYVYSTQGVLKEPNLAKEAGQGLLSIVSSYARGDLGGMASTAMGLFKKATTGNSTYERNKQTKTSPADVIMWSGSKDEQTSADASIAGQATGAMSWAFVTALKKNPHQSYVQLLNSIRDELATKYDQKPQLSCSHPLNTDLLYVM</sequence>
<keyword evidence="4" id="KW-0865">Zymogen</keyword>
<keyword evidence="3" id="KW-0788">Thiol protease</keyword>
<dbReference type="EMBL" id="NAJM01000002">
    <property type="protein sequence ID" value="RVX75426.1"/>
    <property type="molecule type" value="Genomic_DNA"/>
</dbReference>
<proteinExistence type="inferred from homology"/>
<feature type="compositionally biased region" description="Gly residues" evidence="5">
    <location>
        <begin position="1"/>
        <end position="23"/>
    </location>
</feature>
<keyword evidence="3" id="KW-0378">Hydrolase</keyword>
<dbReference type="GO" id="GO:0006915">
    <property type="term" value="P:apoptotic process"/>
    <property type="evidence" value="ECO:0007669"/>
    <property type="project" value="UniProtKB-KW"/>
</dbReference>
<evidence type="ECO:0000313" key="7">
    <source>
        <dbReference type="EMBL" id="RVX75426.1"/>
    </source>
</evidence>
<dbReference type="InterPro" id="IPR029030">
    <property type="entry name" value="Caspase-like_dom_sf"/>
</dbReference>
<dbReference type="OrthoDB" id="3223806at2759"/>
<dbReference type="Proteomes" id="UP000288859">
    <property type="component" value="Unassembled WGS sequence"/>
</dbReference>
<dbReference type="GO" id="GO:0005737">
    <property type="term" value="C:cytoplasm"/>
    <property type="evidence" value="ECO:0007669"/>
    <property type="project" value="TreeGrafter"/>
</dbReference>
<dbReference type="GO" id="GO:0004197">
    <property type="term" value="F:cysteine-type endopeptidase activity"/>
    <property type="evidence" value="ECO:0007669"/>
    <property type="project" value="InterPro"/>
</dbReference>
<reference evidence="7 8" key="1">
    <citation type="submission" date="2017-03" db="EMBL/GenBank/DDBJ databases">
        <title>Genomes of endolithic fungi from Antarctica.</title>
        <authorList>
            <person name="Coleine C."/>
            <person name="Masonjones S."/>
            <person name="Stajich J.E."/>
        </authorList>
    </citation>
    <scope>NUCLEOTIDE SEQUENCE [LARGE SCALE GENOMIC DNA]</scope>
    <source>
        <strain evidence="7 8">CCFEE 6314</strain>
    </source>
</reference>
<dbReference type="VEuPathDB" id="FungiDB:PV10_00264"/>
<evidence type="ECO:0000259" key="6">
    <source>
        <dbReference type="Pfam" id="PF00656"/>
    </source>
</evidence>
<feature type="compositionally biased region" description="Low complexity" evidence="5">
    <location>
        <begin position="24"/>
        <end position="69"/>
    </location>
</feature>
<dbReference type="SUPFAM" id="SSF52129">
    <property type="entry name" value="Caspase-like"/>
    <property type="match status" value="1"/>
</dbReference>
<evidence type="ECO:0000256" key="4">
    <source>
        <dbReference type="ARBA" id="ARBA00023145"/>
    </source>
</evidence>
<comment type="similarity">
    <text evidence="1">Belongs to the peptidase C14B family.</text>
</comment>
<accession>A0A438NI78</accession>
<keyword evidence="3" id="KW-0645">Protease</keyword>
<feature type="domain" description="Peptidase C14 caspase" evidence="6">
    <location>
        <begin position="163"/>
        <end position="447"/>
    </location>
</feature>
<evidence type="ECO:0000256" key="1">
    <source>
        <dbReference type="ARBA" id="ARBA00009005"/>
    </source>
</evidence>
<dbReference type="InterPro" id="IPR050452">
    <property type="entry name" value="Metacaspase"/>
</dbReference>
<name>A0A438NI78_EXOME</name>